<accession>A0AA47LQN5</accession>
<dbReference type="EMBL" id="CP114588">
    <property type="protein sequence ID" value="WBA07890.1"/>
    <property type="molecule type" value="Genomic_DNA"/>
</dbReference>
<evidence type="ECO:0008006" key="3">
    <source>
        <dbReference type="Google" id="ProtNLM"/>
    </source>
</evidence>
<name>A0AA47LQN5_9GAMM</name>
<sequence length="474" mass="55481">MISNVKKKVYSVLPVKLKINALKVKFNKKHTTNLAEKILDIEYMENALLFLVSEKKIDRVKYYLKVYGKELLCDYLWLLEKEAEIMSLDLHDQDKVSSLYKEVKIIGDCSSDIISDFLLYYQCQFIKVSLKGKNEKIALFSASTLLEINLEISYEGFSNKYLNFLIKKYLEKESARIDVVFEALKSNHISPDSEVYEFIYNEVVSHPECVAMAPNNINFKIISYRALKEKKYKLAGFITERLPDDLESALIKCRLYVETNNKDHLYFFTSNKVSRFHKQRKRKHFVDLIDYRASALSHKGLEAKALLLWKKYIIRSFFNERLVFSYVKFLIKFEYYREALFYLRLLSFISKNKHLTHNLTLKTLVQIGDIEKAYELAKKLLEKDKSSLPATQYLLTSCLLTYRHHEALSACQTLVKNNPTDKQLIVCFLRLSFRVNGNIELVKENLIDTNSLSQPIEQLLNDFEKCVVKRGALV</sequence>
<evidence type="ECO:0000313" key="1">
    <source>
        <dbReference type="EMBL" id="WBA07890.1"/>
    </source>
</evidence>
<evidence type="ECO:0000313" key="2">
    <source>
        <dbReference type="Proteomes" id="UP001164748"/>
    </source>
</evidence>
<reference evidence="1" key="1">
    <citation type="submission" date="2022-09" db="EMBL/GenBank/DDBJ databases">
        <authorList>
            <person name="Li Z.-J."/>
        </authorList>
    </citation>
    <scope>NUCLEOTIDE SEQUENCE</scope>
    <source>
        <strain evidence="1">TGB11</strain>
    </source>
</reference>
<dbReference type="SUPFAM" id="SSF48452">
    <property type="entry name" value="TPR-like"/>
    <property type="match status" value="1"/>
</dbReference>
<dbReference type="RefSeq" id="WP_269578475.1">
    <property type="nucleotide sequence ID" value="NZ_CP114588.1"/>
</dbReference>
<dbReference type="Proteomes" id="UP001164748">
    <property type="component" value="Chromosome"/>
</dbReference>
<dbReference type="Gene3D" id="1.25.40.10">
    <property type="entry name" value="Tetratricopeptide repeat domain"/>
    <property type="match status" value="1"/>
</dbReference>
<proteinExistence type="predicted"/>
<gene>
    <name evidence="1" type="ORF">N8M53_08545</name>
</gene>
<protein>
    <recommendedName>
        <fullName evidence="3">Tetratricopeptide repeat protein</fullName>
    </recommendedName>
</protein>
<organism evidence="1 2">
    <name type="scientific">Salinivibrio kushneri</name>
    <dbReference type="NCBI Taxonomy" id="1908198"/>
    <lineage>
        <taxon>Bacteria</taxon>
        <taxon>Pseudomonadati</taxon>
        <taxon>Pseudomonadota</taxon>
        <taxon>Gammaproteobacteria</taxon>
        <taxon>Vibrionales</taxon>
        <taxon>Vibrionaceae</taxon>
        <taxon>Salinivibrio</taxon>
    </lineage>
</organism>
<dbReference type="AlphaFoldDB" id="A0AA47LQN5"/>
<dbReference type="InterPro" id="IPR011990">
    <property type="entry name" value="TPR-like_helical_dom_sf"/>
</dbReference>